<dbReference type="Proteomes" id="UP000087171">
    <property type="component" value="Chromosome Ca4"/>
</dbReference>
<dbReference type="InterPro" id="IPR036770">
    <property type="entry name" value="Ankyrin_rpt-contain_sf"/>
</dbReference>
<protein>
    <submittedName>
        <fullName evidence="5">Uncharacterized protein LOC101506302</fullName>
    </submittedName>
</protein>
<dbReference type="PANTHER" id="PTHR24177">
    <property type="entry name" value="CASKIN"/>
    <property type="match status" value="1"/>
</dbReference>
<dbReference type="eggNOG" id="KOG0504">
    <property type="taxonomic scope" value="Eukaryota"/>
</dbReference>
<feature type="repeat" description="ANK" evidence="2">
    <location>
        <begin position="56"/>
        <end position="88"/>
    </location>
</feature>
<comment type="subcellular location">
    <subcellularLocation>
        <location evidence="1">Cell membrane</location>
        <topology evidence="1">Peripheral membrane protein</topology>
        <orientation evidence="1">Cytoplasmic side</orientation>
    </subcellularLocation>
</comment>
<feature type="transmembrane region" description="Helical" evidence="3">
    <location>
        <begin position="473"/>
        <end position="497"/>
    </location>
</feature>
<dbReference type="Pfam" id="PF12796">
    <property type="entry name" value="Ank_2"/>
    <property type="match status" value="1"/>
</dbReference>
<dbReference type="PANTHER" id="PTHR24177:SF473">
    <property type="entry name" value="PROTEIN, PUTATIVE-RELATED"/>
    <property type="match status" value="1"/>
</dbReference>
<dbReference type="PaxDb" id="3827-XP_004497204.1"/>
<dbReference type="AlphaFoldDB" id="A0A1S2Y1C7"/>
<keyword evidence="2" id="KW-0040">ANK repeat</keyword>
<keyword evidence="4" id="KW-1185">Reference proteome</keyword>
<dbReference type="GeneID" id="101506302"/>
<dbReference type="OrthoDB" id="1427188at2759"/>
<organism evidence="4 5">
    <name type="scientific">Cicer arietinum</name>
    <name type="common">Chickpea</name>
    <name type="synonym">Garbanzo</name>
    <dbReference type="NCBI Taxonomy" id="3827"/>
    <lineage>
        <taxon>Eukaryota</taxon>
        <taxon>Viridiplantae</taxon>
        <taxon>Streptophyta</taxon>
        <taxon>Embryophyta</taxon>
        <taxon>Tracheophyta</taxon>
        <taxon>Spermatophyta</taxon>
        <taxon>Magnoliopsida</taxon>
        <taxon>eudicotyledons</taxon>
        <taxon>Gunneridae</taxon>
        <taxon>Pentapetalae</taxon>
        <taxon>rosids</taxon>
        <taxon>fabids</taxon>
        <taxon>Fabales</taxon>
        <taxon>Fabaceae</taxon>
        <taxon>Papilionoideae</taxon>
        <taxon>50 kb inversion clade</taxon>
        <taxon>NPAAA clade</taxon>
        <taxon>Hologalegina</taxon>
        <taxon>IRL clade</taxon>
        <taxon>Cicereae</taxon>
        <taxon>Cicer</taxon>
    </lineage>
</organism>
<dbReference type="SUPFAM" id="SSF48403">
    <property type="entry name" value="Ankyrin repeat"/>
    <property type="match status" value="1"/>
</dbReference>
<evidence type="ECO:0000313" key="5">
    <source>
        <dbReference type="RefSeq" id="XP_004497204.1"/>
    </source>
</evidence>
<dbReference type="PROSITE" id="PS50088">
    <property type="entry name" value="ANK_REPEAT"/>
    <property type="match status" value="1"/>
</dbReference>
<feature type="transmembrane region" description="Helical" evidence="3">
    <location>
        <begin position="503"/>
        <end position="524"/>
    </location>
</feature>
<proteinExistence type="predicted"/>
<dbReference type="SMART" id="SM00248">
    <property type="entry name" value="ANK"/>
    <property type="match status" value="5"/>
</dbReference>
<keyword evidence="3" id="KW-0812">Transmembrane</keyword>
<dbReference type="InterPro" id="IPR002110">
    <property type="entry name" value="Ankyrin_rpt"/>
</dbReference>
<feature type="transmembrane region" description="Helical" evidence="3">
    <location>
        <begin position="425"/>
        <end position="453"/>
    </location>
</feature>
<name>A0A1S2Y1C7_CICAR</name>
<reference evidence="4" key="1">
    <citation type="journal article" date="2013" name="Nat. Biotechnol.">
        <title>Draft genome sequence of chickpea (Cicer arietinum) provides a resource for trait improvement.</title>
        <authorList>
            <person name="Varshney R.K."/>
            <person name="Song C."/>
            <person name="Saxena R.K."/>
            <person name="Azam S."/>
            <person name="Yu S."/>
            <person name="Sharpe A.G."/>
            <person name="Cannon S."/>
            <person name="Baek J."/>
            <person name="Rosen B.D."/>
            <person name="Tar'an B."/>
            <person name="Millan T."/>
            <person name="Zhang X."/>
            <person name="Ramsay L.D."/>
            <person name="Iwata A."/>
            <person name="Wang Y."/>
            <person name="Nelson W."/>
            <person name="Farmer A.D."/>
            <person name="Gaur P.M."/>
            <person name="Soderlund C."/>
            <person name="Penmetsa R.V."/>
            <person name="Xu C."/>
            <person name="Bharti A.K."/>
            <person name="He W."/>
            <person name="Winter P."/>
            <person name="Zhao S."/>
            <person name="Hane J.K."/>
            <person name="Carrasquilla-Garcia N."/>
            <person name="Condie J.A."/>
            <person name="Upadhyaya H.D."/>
            <person name="Luo M.C."/>
            <person name="Thudi M."/>
            <person name="Gowda C.L."/>
            <person name="Singh N.P."/>
            <person name="Lichtenzveig J."/>
            <person name="Gali K.K."/>
            <person name="Rubio J."/>
            <person name="Nadarajan N."/>
            <person name="Dolezel J."/>
            <person name="Bansal K.C."/>
            <person name="Xu X."/>
            <person name="Edwards D."/>
            <person name="Zhang G."/>
            <person name="Kahl G."/>
            <person name="Gil J."/>
            <person name="Singh K.B."/>
            <person name="Datta S.K."/>
            <person name="Jackson S.A."/>
            <person name="Wang J."/>
            <person name="Cook D.R."/>
        </authorList>
    </citation>
    <scope>NUCLEOTIDE SEQUENCE [LARGE SCALE GENOMIC DNA]</scope>
    <source>
        <strain evidence="4">cv. CDC Frontier</strain>
    </source>
</reference>
<evidence type="ECO:0000256" key="3">
    <source>
        <dbReference type="SAM" id="Phobius"/>
    </source>
</evidence>
<dbReference type="GO" id="GO:0005886">
    <property type="term" value="C:plasma membrane"/>
    <property type="evidence" value="ECO:0007669"/>
    <property type="project" value="UniProtKB-SubCell"/>
</dbReference>
<sequence>MSSSDSIALSVVGDVYTTTGAYKRSICMAAASGNWAVASSFDKTHPNWTYASLNAKGDTALHIAVALGNTRFVEKLVKRTTNIEHLEILNTDGNTAFCIAAISGNIKIAKILFGKNPVLLRIRGQDEMLPIQLASLVGQLHMVKFLFDKTGEELLINLPFEDKVKLFFLTFTCNIYTRALGLLKEYPRLATSKNEKGLTALEALAESTFNKHATGYRDFLRLFFNALEEEDTQVLQSEKAKEAMFSAAKSGNFMVLDYLFNYNPNLFLEVNSQGENLLQIAISNRQTSVFRLIFHKGAYRNILALHVDSKGNNILHLAGKLAAEGRFGSPINQFIIHSEELWFQEVEKIVPPIYKTMKNEESMTPKDVFYKEHLELSEKAIIEVNGIANNYLFVEALMITLEMSAFLTIRTNDTSGKHPLFKEKIWYMIFLLSVEIGVSLCAVSMNCFTSVIVPSSWSPSTNYINSRLARMTFGVLFALAGFATFGIFGSISGVILIYSFVPNWVICVSVAWCGFTFAMFYVFLYRTLYVSARLTLALCRQYGATVLAKLGYEISWEPFFLD</sequence>
<dbReference type="RefSeq" id="XP_004497204.1">
    <property type="nucleotide sequence ID" value="XM_004497147.3"/>
</dbReference>
<dbReference type="KEGG" id="cam:101506302"/>
<keyword evidence="3" id="KW-1133">Transmembrane helix</keyword>
<dbReference type="PROSITE" id="PS50297">
    <property type="entry name" value="ANK_REP_REGION"/>
    <property type="match status" value="1"/>
</dbReference>
<dbReference type="Gene3D" id="1.25.40.20">
    <property type="entry name" value="Ankyrin repeat-containing domain"/>
    <property type="match status" value="2"/>
</dbReference>
<dbReference type="STRING" id="3827.A0A1S2Y1C7"/>
<evidence type="ECO:0000256" key="2">
    <source>
        <dbReference type="PROSITE-ProRule" id="PRU00023"/>
    </source>
</evidence>
<gene>
    <name evidence="5" type="primary">LOC101506302</name>
</gene>
<keyword evidence="3" id="KW-0472">Membrane</keyword>
<evidence type="ECO:0000256" key="1">
    <source>
        <dbReference type="ARBA" id="ARBA00004413"/>
    </source>
</evidence>
<reference evidence="5" key="2">
    <citation type="submission" date="2025-08" db="UniProtKB">
        <authorList>
            <consortium name="RefSeq"/>
        </authorList>
    </citation>
    <scope>IDENTIFICATION</scope>
    <source>
        <tissue evidence="5">Etiolated seedlings</tissue>
    </source>
</reference>
<accession>A0A1S2Y1C7</accession>
<evidence type="ECO:0000313" key="4">
    <source>
        <dbReference type="Proteomes" id="UP000087171"/>
    </source>
</evidence>